<dbReference type="GeneTree" id="ENSGT00390000004155"/>
<evidence type="ECO:0000256" key="15">
    <source>
        <dbReference type="ARBA" id="ARBA00049009"/>
    </source>
</evidence>
<dbReference type="GO" id="GO:0009749">
    <property type="term" value="P:response to glucose"/>
    <property type="evidence" value="ECO:0007669"/>
    <property type="project" value="Ensembl"/>
</dbReference>
<dbReference type="eggNOG" id="KOG3678">
    <property type="taxonomic scope" value="Eukaryota"/>
</dbReference>
<feature type="chain" id="PRO_5012723052" description="NAD(+) hydrolase SARM1" evidence="17">
    <location>
        <begin position="16"/>
        <end position="721"/>
    </location>
</feature>
<dbReference type="EC" id="3.2.2.6" evidence="3"/>
<dbReference type="GO" id="GO:0045087">
    <property type="term" value="P:innate immune response"/>
    <property type="evidence" value="ECO:0007669"/>
    <property type="project" value="UniProtKB-KW"/>
</dbReference>
<evidence type="ECO:0000256" key="6">
    <source>
        <dbReference type="ARBA" id="ARBA00022737"/>
    </source>
</evidence>
<dbReference type="Gene3D" id="1.25.10.10">
    <property type="entry name" value="Leucine-rich Repeat Variant"/>
    <property type="match status" value="1"/>
</dbReference>
<keyword evidence="21" id="KW-1185">Reference proteome</keyword>
<evidence type="ECO:0000256" key="8">
    <source>
        <dbReference type="ARBA" id="ARBA00022859"/>
    </source>
</evidence>
<dbReference type="InterPro" id="IPR039184">
    <property type="entry name" value="SARM1"/>
</dbReference>
<evidence type="ECO:0000256" key="4">
    <source>
        <dbReference type="ARBA" id="ARBA00022490"/>
    </source>
</evidence>
<dbReference type="Gene3D" id="1.10.150.50">
    <property type="entry name" value="Transcription Factor, Ets-1"/>
    <property type="match status" value="2"/>
</dbReference>
<dbReference type="SUPFAM" id="SSF48371">
    <property type="entry name" value="ARM repeat"/>
    <property type="match status" value="1"/>
</dbReference>
<reference evidence="20 21" key="1">
    <citation type="submission" date="2009-06" db="EMBL/GenBank/DDBJ databases">
        <title>The Genome Sequence of Loxodonta africana (African elephant).</title>
        <authorList>
            <person name="Di Palma F."/>
            <person name="Heiman D."/>
            <person name="Young S."/>
            <person name="Johnson J."/>
            <person name="Lander E.S."/>
            <person name="Lindblad-Toh K."/>
        </authorList>
    </citation>
    <scope>NUCLEOTIDE SEQUENCE [LARGE SCALE GENOMIC DNA]</scope>
    <source>
        <strain evidence="20 21">Isolate ISIS603380</strain>
    </source>
</reference>
<evidence type="ECO:0000256" key="11">
    <source>
        <dbReference type="ARBA" id="ARBA00031160"/>
    </source>
</evidence>
<keyword evidence="4" id="KW-0963">Cytoplasm</keyword>
<feature type="domain" description="SAM" evidence="19">
    <location>
        <begin position="409"/>
        <end position="473"/>
    </location>
</feature>
<dbReference type="GO" id="GO:0035591">
    <property type="term" value="F:signaling adaptor activity"/>
    <property type="evidence" value="ECO:0007669"/>
    <property type="project" value="InterPro"/>
</dbReference>
<gene>
    <name evidence="20" type="primary">SARM1</name>
</gene>
<evidence type="ECO:0000256" key="7">
    <source>
        <dbReference type="ARBA" id="ARBA00022801"/>
    </source>
</evidence>
<evidence type="ECO:0000256" key="16">
    <source>
        <dbReference type="SAM" id="MobiDB-lite"/>
    </source>
</evidence>
<dbReference type="Pfam" id="PF07647">
    <property type="entry name" value="SAM_2"/>
    <property type="match status" value="2"/>
</dbReference>
<dbReference type="GO" id="GO:0048678">
    <property type="term" value="P:response to axon injury"/>
    <property type="evidence" value="ECO:0007669"/>
    <property type="project" value="Ensembl"/>
</dbReference>
<evidence type="ECO:0000256" key="14">
    <source>
        <dbReference type="ARBA" id="ARBA00048388"/>
    </source>
</evidence>
<reference evidence="20" key="3">
    <citation type="submission" date="2025-09" db="UniProtKB">
        <authorList>
            <consortium name="Ensembl"/>
        </authorList>
    </citation>
    <scope>IDENTIFICATION</scope>
    <source>
        <strain evidence="20">Isolate ISIS603380</strain>
    </source>
</reference>
<dbReference type="PROSITE" id="PS50105">
    <property type="entry name" value="SAM_DOMAIN"/>
    <property type="match status" value="2"/>
</dbReference>
<dbReference type="InterPro" id="IPR000157">
    <property type="entry name" value="TIR_dom"/>
</dbReference>
<keyword evidence="5" id="KW-0399">Innate immunity</keyword>
<evidence type="ECO:0000259" key="18">
    <source>
        <dbReference type="PROSITE" id="PS50104"/>
    </source>
</evidence>
<dbReference type="InterPro" id="IPR011989">
    <property type="entry name" value="ARM-like"/>
</dbReference>
<keyword evidence="7" id="KW-0378">Hydrolase</keyword>
<dbReference type="FunCoup" id="G3TTR2">
    <property type="interactions" value="60"/>
</dbReference>
<dbReference type="FunFam" id="3.40.50.10140:FF:000013">
    <property type="entry name" value="Sterile alpha and TIR motif containing 1"/>
    <property type="match status" value="1"/>
</dbReference>
<evidence type="ECO:0000256" key="13">
    <source>
        <dbReference type="ARBA" id="ARBA00047304"/>
    </source>
</evidence>
<dbReference type="SUPFAM" id="SSF52200">
    <property type="entry name" value="Toll/Interleukin receptor TIR domain"/>
    <property type="match status" value="1"/>
</dbReference>
<sequence length="721" mass="79623">MVLTLLFSAYKLCRFFAMSGPPPGTERLAVPGPDGVDGAGPWWAAGGRGPREVSPGVGAEVQSALERALPELQQALSALKQAGGVRAVGEGLAEVFQLVEEAWLLPAMGREVAQGLCDAIRLDGGLDLLLRLLQAPELETRVQAARLLEQILVAENRDRVARIGLGVILNLAKEREPVELARSVAGILEHMFKHSEETCQRLVAAGGLDAVLFWCRRTDPALLRHCALALANCAMHGGAVAQRRMVEKRAAEWLFPLAFSKEDELLITISECFFCFINTTDSRFHLCHLGALSAVCLTMIVAYRVCPHRSRRDPNPLCAPELGQGWTCLTKQVILLWEKGFEECGASANWRCGQAMGGTKVFSDIGAIQSLKRLVSYSTNGTTSALAKRALRLVGEEVPRPILPCVASWKEAEVQTWLQQIGFSQYCERFREQQVDGDLLLRLTEEELQTDLGMKSSITRKRFFRELTELKTFANYVTCDRSNLADWLGSLDPRFRQYTYGLVSCGLDRSLLHRVSEQQLLDDCGIRLGVHRARIISAARETLHSPLPCTGCKPSGDTPDVFISYRRNSGSQLASLLKVHLQLHGFSVFIDVEKLEAGKFEDKLIQSVMAARNFVLVLSAGALDKCMQDYDCKDWVHKEIVTALSCGKNIVPIIDGFEWPEPQALPEDMQAVLTFNGIKWSHEYQEATIEKIIRFLQGRSSRDSSAGSDISLEGAAPMGPT</sequence>
<dbReference type="SMART" id="SM00255">
    <property type="entry name" value="TIR"/>
    <property type="match status" value="1"/>
</dbReference>
<dbReference type="AlphaFoldDB" id="G3TTR2"/>
<dbReference type="GO" id="GO:0070585">
    <property type="term" value="P:protein localization to mitochondrion"/>
    <property type="evidence" value="ECO:0007669"/>
    <property type="project" value="Ensembl"/>
</dbReference>
<feature type="region of interest" description="Disordered" evidence="16">
    <location>
        <begin position="701"/>
        <end position="721"/>
    </location>
</feature>
<dbReference type="PANTHER" id="PTHR22998">
    <property type="entry name" value="SARM1"/>
    <property type="match status" value="1"/>
</dbReference>
<proteinExistence type="inferred from homology"/>
<comment type="catalytic activity">
    <reaction evidence="13">
        <text>NAD(+) + H2O = ADP-D-ribose + nicotinamide + H(+)</text>
        <dbReference type="Rhea" id="RHEA:16301"/>
        <dbReference type="ChEBI" id="CHEBI:15377"/>
        <dbReference type="ChEBI" id="CHEBI:15378"/>
        <dbReference type="ChEBI" id="CHEBI:17154"/>
        <dbReference type="ChEBI" id="CHEBI:57540"/>
        <dbReference type="ChEBI" id="CHEBI:57967"/>
        <dbReference type="EC" id="3.2.2.6"/>
    </reaction>
    <physiologicalReaction direction="left-to-right" evidence="13">
        <dbReference type="Rhea" id="RHEA:16302"/>
    </physiologicalReaction>
</comment>
<dbReference type="InterPro" id="IPR001660">
    <property type="entry name" value="SAM"/>
</dbReference>
<evidence type="ECO:0000256" key="17">
    <source>
        <dbReference type="SAM" id="SignalP"/>
    </source>
</evidence>
<dbReference type="SUPFAM" id="SSF47769">
    <property type="entry name" value="SAM/Pointed domain"/>
    <property type="match status" value="2"/>
</dbReference>
<protein>
    <recommendedName>
        <fullName evidence="10">NAD(+) hydrolase SARM1</fullName>
        <ecNumber evidence="3">3.2.2.6</ecNumber>
    </recommendedName>
    <alternativeName>
        <fullName evidence="12">NADP(+) hydrolase SARM1</fullName>
    </alternativeName>
    <alternativeName>
        <fullName evidence="11">Sterile alpha and TIR motif-containing protein 1</fullName>
    </alternativeName>
</protein>
<evidence type="ECO:0000259" key="19">
    <source>
        <dbReference type="PROSITE" id="PS50105"/>
    </source>
</evidence>
<comment type="catalytic activity">
    <reaction evidence="15">
        <text>NADP(+) + H2O = ADP-D-ribose 2'-phosphate + nicotinamide + H(+)</text>
        <dbReference type="Rhea" id="RHEA:19849"/>
        <dbReference type="ChEBI" id="CHEBI:15377"/>
        <dbReference type="ChEBI" id="CHEBI:15378"/>
        <dbReference type="ChEBI" id="CHEBI:17154"/>
        <dbReference type="ChEBI" id="CHEBI:58349"/>
        <dbReference type="ChEBI" id="CHEBI:58673"/>
    </reaction>
    <physiologicalReaction direction="left-to-right" evidence="15">
        <dbReference type="Rhea" id="RHEA:19850"/>
    </physiologicalReaction>
</comment>
<dbReference type="GO" id="GO:0034128">
    <property type="term" value="P:negative regulation of MyD88-independent toll-like receptor signaling pathway"/>
    <property type="evidence" value="ECO:0007669"/>
    <property type="project" value="InterPro"/>
</dbReference>
<dbReference type="InterPro" id="IPR013761">
    <property type="entry name" value="SAM/pointed_sf"/>
</dbReference>
<evidence type="ECO:0000256" key="5">
    <source>
        <dbReference type="ARBA" id="ARBA00022588"/>
    </source>
</evidence>
<name>G3TTR2_LOXAF</name>
<dbReference type="GO" id="GO:0030425">
    <property type="term" value="C:dendrite"/>
    <property type="evidence" value="ECO:0007669"/>
    <property type="project" value="Ensembl"/>
</dbReference>
<comment type="similarity">
    <text evidence="2">Belongs to the SARM1 family.</text>
</comment>
<feature type="domain" description="SAM" evidence="19">
    <location>
        <begin position="483"/>
        <end position="545"/>
    </location>
</feature>
<dbReference type="Ensembl" id="ENSLAFT00000027474.1">
    <property type="protein sequence ID" value="ENSLAFP00000018970.1"/>
    <property type="gene ID" value="ENSLAFG00000012142.2"/>
</dbReference>
<dbReference type="CDD" id="cd09502">
    <property type="entry name" value="SAM_SARM1-like_repeat2"/>
    <property type="match status" value="1"/>
</dbReference>
<dbReference type="GO" id="GO:0031594">
    <property type="term" value="C:neuromuscular junction"/>
    <property type="evidence" value="ECO:0007669"/>
    <property type="project" value="Ensembl"/>
</dbReference>
<dbReference type="Proteomes" id="UP000007646">
    <property type="component" value="Unassembled WGS sequence"/>
</dbReference>
<feature type="domain" description="TIR" evidence="18">
    <location>
        <begin position="557"/>
        <end position="700"/>
    </location>
</feature>
<dbReference type="GO" id="GO:0050877">
    <property type="term" value="P:nervous system process"/>
    <property type="evidence" value="ECO:0007669"/>
    <property type="project" value="Ensembl"/>
</dbReference>
<dbReference type="OMA" id="KSCEVQT"/>
<comment type="catalytic activity">
    <reaction evidence="14">
        <text>NAD(+) = cyclic ADP-beta-D-ribose + nicotinamide + H(+)</text>
        <dbReference type="Rhea" id="RHEA:38611"/>
        <dbReference type="ChEBI" id="CHEBI:15378"/>
        <dbReference type="ChEBI" id="CHEBI:17154"/>
        <dbReference type="ChEBI" id="CHEBI:57540"/>
        <dbReference type="ChEBI" id="CHEBI:73672"/>
    </reaction>
    <physiologicalReaction direction="left-to-right" evidence="14">
        <dbReference type="Rhea" id="RHEA:38612"/>
    </physiologicalReaction>
</comment>
<accession>G3TTR2</accession>
<dbReference type="PROSITE" id="PS50104">
    <property type="entry name" value="TIR"/>
    <property type="match status" value="1"/>
</dbReference>
<dbReference type="GO" id="GO:0007165">
    <property type="term" value="P:signal transduction"/>
    <property type="evidence" value="ECO:0007669"/>
    <property type="project" value="InterPro"/>
</dbReference>
<dbReference type="GO" id="GO:0032991">
    <property type="term" value="C:protein-containing complex"/>
    <property type="evidence" value="ECO:0007669"/>
    <property type="project" value="Ensembl"/>
</dbReference>
<dbReference type="GO" id="GO:1905806">
    <property type="term" value="P:regulation of synapse pruning"/>
    <property type="evidence" value="ECO:0007669"/>
    <property type="project" value="Ensembl"/>
</dbReference>
<dbReference type="FunFam" id="1.10.150.50:FF:000043">
    <property type="entry name" value="Sterile alpha and TIR motif-containing 1"/>
    <property type="match status" value="1"/>
</dbReference>
<dbReference type="Gene3D" id="3.40.50.10140">
    <property type="entry name" value="Toll/interleukin-1 receptor homology (TIR) domain"/>
    <property type="match status" value="1"/>
</dbReference>
<dbReference type="InParanoid" id="G3TTR2"/>
<evidence type="ECO:0000256" key="3">
    <source>
        <dbReference type="ARBA" id="ARBA00011982"/>
    </source>
</evidence>
<keyword evidence="6" id="KW-0677">Repeat</keyword>
<keyword evidence="9" id="KW-0520">NAD</keyword>
<dbReference type="PANTHER" id="PTHR22998:SF1">
    <property type="entry name" value="NAD(+) HYDROLASE SARM1"/>
    <property type="match status" value="1"/>
</dbReference>
<dbReference type="GO" id="GO:0009986">
    <property type="term" value="C:cell surface"/>
    <property type="evidence" value="ECO:0007669"/>
    <property type="project" value="Ensembl"/>
</dbReference>
<dbReference type="GO" id="GO:0019677">
    <property type="term" value="P:NAD+ catabolic process"/>
    <property type="evidence" value="ECO:0007669"/>
    <property type="project" value="Ensembl"/>
</dbReference>
<dbReference type="GO" id="GO:0043523">
    <property type="term" value="P:regulation of neuron apoptotic process"/>
    <property type="evidence" value="ECO:0007669"/>
    <property type="project" value="Ensembl"/>
</dbReference>
<dbReference type="GO" id="GO:0005874">
    <property type="term" value="C:microtubule"/>
    <property type="evidence" value="ECO:0007669"/>
    <property type="project" value="Ensembl"/>
</dbReference>
<dbReference type="Pfam" id="PF13676">
    <property type="entry name" value="TIR_2"/>
    <property type="match status" value="1"/>
</dbReference>
<keyword evidence="8" id="KW-0391">Immunity</keyword>
<dbReference type="SMART" id="SM00454">
    <property type="entry name" value="SAM"/>
    <property type="match status" value="2"/>
</dbReference>
<evidence type="ECO:0000256" key="10">
    <source>
        <dbReference type="ARBA" id="ARBA00024128"/>
    </source>
</evidence>
<dbReference type="GO" id="GO:0048814">
    <property type="term" value="P:regulation of dendrite morphogenesis"/>
    <property type="evidence" value="ECO:0007669"/>
    <property type="project" value="Ensembl"/>
</dbReference>
<dbReference type="GO" id="GO:0061809">
    <property type="term" value="F:NAD+ nucleosidase activity, cyclic ADP-ribose generating"/>
    <property type="evidence" value="ECO:0007669"/>
    <property type="project" value="UniProtKB-EC"/>
</dbReference>
<dbReference type="GO" id="GO:0003953">
    <property type="term" value="F:NAD+ nucleosidase activity"/>
    <property type="evidence" value="ECO:0007669"/>
    <property type="project" value="Ensembl"/>
</dbReference>
<evidence type="ECO:0000256" key="9">
    <source>
        <dbReference type="ARBA" id="ARBA00023027"/>
    </source>
</evidence>
<dbReference type="InterPro" id="IPR035897">
    <property type="entry name" value="Toll_tir_struct_dom_sf"/>
</dbReference>
<evidence type="ECO:0000256" key="12">
    <source>
        <dbReference type="ARBA" id="ARBA00032222"/>
    </source>
</evidence>
<reference evidence="20" key="2">
    <citation type="submission" date="2025-08" db="UniProtKB">
        <authorList>
            <consortium name="Ensembl"/>
        </authorList>
    </citation>
    <scope>IDENTIFICATION</scope>
    <source>
        <strain evidence="20">Isolate ISIS603380</strain>
    </source>
</reference>
<comment type="subcellular location">
    <subcellularLocation>
        <location evidence="1">Cytoplasm</location>
    </subcellularLocation>
</comment>
<keyword evidence="17" id="KW-0732">Signal</keyword>
<evidence type="ECO:0000256" key="2">
    <source>
        <dbReference type="ARBA" id="ARBA00008291"/>
    </source>
</evidence>
<evidence type="ECO:0000313" key="20">
    <source>
        <dbReference type="Ensembl" id="ENSLAFP00000018970.1"/>
    </source>
</evidence>
<dbReference type="HOGENOM" id="CLU_003286_2_0_1"/>
<organism evidence="20 21">
    <name type="scientific">Loxodonta africana</name>
    <name type="common">African elephant</name>
    <dbReference type="NCBI Taxonomy" id="9785"/>
    <lineage>
        <taxon>Eukaryota</taxon>
        <taxon>Metazoa</taxon>
        <taxon>Chordata</taxon>
        <taxon>Craniata</taxon>
        <taxon>Vertebrata</taxon>
        <taxon>Euteleostomi</taxon>
        <taxon>Mammalia</taxon>
        <taxon>Eutheria</taxon>
        <taxon>Afrotheria</taxon>
        <taxon>Proboscidea</taxon>
        <taxon>Elephantidae</taxon>
        <taxon>Loxodonta</taxon>
    </lineage>
</organism>
<feature type="signal peptide" evidence="17">
    <location>
        <begin position="1"/>
        <end position="15"/>
    </location>
</feature>
<dbReference type="GO" id="GO:0005741">
    <property type="term" value="C:mitochondrial outer membrane"/>
    <property type="evidence" value="ECO:0007669"/>
    <property type="project" value="Ensembl"/>
</dbReference>
<dbReference type="STRING" id="9785.ENSLAFP00000018970"/>
<dbReference type="FunFam" id="1.10.150.50:FF:000062">
    <property type="entry name" value="Sterile alpha and TIR motif containing 1"/>
    <property type="match status" value="1"/>
</dbReference>
<evidence type="ECO:0000313" key="21">
    <source>
        <dbReference type="Proteomes" id="UP000007646"/>
    </source>
</evidence>
<evidence type="ECO:0000256" key="1">
    <source>
        <dbReference type="ARBA" id="ARBA00004496"/>
    </source>
</evidence>
<dbReference type="InterPro" id="IPR016024">
    <property type="entry name" value="ARM-type_fold"/>
</dbReference>